<evidence type="ECO:0000256" key="10">
    <source>
        <dbReference type="ARBA" id="ARBA00023136"/>
    </source>
</evidence>
<dbReference type="PROSITE" id="PS50109">
    <property type="entry name" value="HIS_KIN"/>
    <property type="match status" value="1"/>
</dbReference>
<dbReference type="InterPro" id="IPR005467">
    <property type="entry name" value="His_kinase_dom"/>
</dbReference>
<name>A0ABS8PEX2_9PSEU</name>
<evidence type="ECO:0000313" key="15">
    <source>
        <dbReference type="EMBL" id="MCD2196812.1"/>
    </source>
</evidence>
<feature type="transmembrane region" description="Helical" evidence="12">
    <location>
        <begin position="103"/>
        <end position="125"/>
    </location>
</feature>
<evidence type="ECO:0000259" key="14">
    <source>
        <dbReference type="PROSITE" id="PS50885"/>
    </source>
</evidence>
<feature type="domain" description="Histidine kinase" evidence="13">
    <location>
        <begin position="188"/>
        <end position="423"/>
    </location>
</feature>
<dbReference type="Pfam" id="PF00512">
    <property type="entry name" value="HisKA"/>
    <property type="match status" value="1"/>
</dbReference>
<dbReference type="InterPro" id="IPR050428">
    <property type="entry name" value="TCS_sensor_his_kinase"/>
</dbReference>
<feature type="domain" description="HAMP" evidence="14">
    <location>
        <begin position="127"/>
        <end position="180"/>
    </location>
</feature>
<evidence type="ECO:0000256" key="11">
    <source>
        <dbReference type="SAM" id="MobiDB-lite"/>
    </source>
</evidence>
<evidence type="ECO:0000256" key="5">
    <source>
        <dbReference type="ARBA" id="ARBA00022679"/>
    </source>
</evidence>
<protein>
    <recommendedName>
        <fullName evidence="3">histidine kinase</fullName>
        <ecNumber evidence="3">2.7.13.3</ecNumber>
    </recommendedName>
</protein>
<dbReference type="SUPFAM" id="SSF47384">
    <property type="entry name" value="Homodimeric domain of signal transducing histidine kinase"/>
    <property type="match status" value="1"/>
</dbReference>
<comment type="subcellular location">
    <subcellularLocation>
        <location evidence="2">Cell membrane</location>
    </subcellularLocation>
</comment>
<dbReference type="PROSITE" id="PS50885">
    <property type="entry name" value="HAMP"/>
    <property type="match status" value="1"/>
</dbReference>
<evidence type="ECO:0000256" key="8">
    <source>
        <dbReference type="ARBA" id="ARBA00022989"/>
    </source>
</evidence>
<dbReference type="PANTHER" id="PTHR45436:SF5">
    <property type="entry name" value="SENSOR HISTIDINE KINASE TRCS"/>
    <property type="match status" value="1"/>
</dbReference>
<dbReference type="SUPFAM" id="SSF55874">
    <property type="entry name" value="ATPase domain of HSP90 chaperone/DNA topoisomerase II/histidine kinase"/>
    <property type="match status" value="1"/>
</dbReference>
<keyword evidence="16" id="KW-1185">Reference proteome</keyword>
<evidence type="ECO:0000313" key="16">
    <source>
        <dbReference type="Proteomes" id="UP001199469"/>
    </source>
</evidence>
<dbReference type="GO" id="GO:0016301">
    <property type="term" value="F:kinase activity"/>
    <property type="evidence" value="ECO:0007669"/>
    <property type="project" value="UniProtKB-KW"/>
</dbReference>
<dbReference type="InterPro" id="IPR003594">
    <property type="entry name" value="HATPase_dom"/>
</dbReference>
<dbReference type="CDD" id="cd00075">
    <property type="entry name" value="HATPase"/>
    <property type="match status" value="1"/>
</dbReference>
<feature type="transmembrane region" description="Helical" evidence="12">
    <location>
        <begin position="40"/>
        <end position="63"/>
    </location>
</feature>
<accession>A0ABS8PEX2</accession>
<evidence type="ECO:0000256" key="9">
    <source>
        <dbReference type="ARBA" id="ARBA00023012"/>
    </source>
</evidence>
<dbReference type="PRINTS" id="PR00344">
    <property type="entry name" value="BCTRLSENSOR"/>
</dbReference>
<sequence>MFRRADRAPEGGRSPAPAEARAPAGTRARRRRGPGLRVRLTLLATGLVAAVSAVLLWLGWMLVGEVAASLPTLPPQTPVLVDGVAVPAGEIAAALGHSARTEVLQVGSVAFALVVAAAAMVSWVLTGHVLRPVHDVTATARRLSAESLDERIDLEGPRDEVAELADTFDEMLDRLQAAFDAQQRFVANASHELRTPLAVLRTEIDVTLSDPDADVAELRRMAGVLRDATRRAEGLVEGLLLLARTEAADHRSEDGDEPVDLDLAARGALDAVRAEVEGRRLRVDVGHPVDRADGGESGDGAAAATAVVVGDAALLERVVGNLVENAVRHNVEGGWLAVTTRRVAGGGHPRVELVVESSGPELDPARVPDLFEPFRRGADRVGSGSGLGLSIVRAVVRSHGGTVAAEPVAGGGLSVRVLLPAAPEDQVSGSLNTGVTVPT</sequence>
<keyword evidence="5" id="KW-0808">Transferase</keyword>
<evidence type="ECO:0000256" key="7">
    <source>
        <dbReference type="ARBA" id="ARBA00022777"/>
    </source>
</evidence>
<keyword evidence="8 12" id="KW-1133">Transmembrane helix</keyword>
<dbReference type="Pfam" id="PF02518">
    <property type="entry name" value="HATPase_c"/>
    <property type="match status" value="1"/>
</dbReference>
<evidence type="ECO:0000256" key="12">
    <source>
        <dbReference type="SAM" id="Phobius"/>
    </source>
</evidence>
<gene>
    <name evidence="15" type="ORF">LQ327_25915</name>
</gene>
<keyword evidence="9" id="KW-0902">Two-component regulatory system</keyword>
<dbReference type="PANTHER" id="PTHR45436">
    <property type="entry name" value="SENSOR HISTIDINE KINASE YKOH"/>
    <property type="match status" value="1"/>
</dbReference>
<dbReference type="InterPro" id="IPR036097">
    <property type="entry name" value="HisK_dim/P_sf"/>
</dbReference>
<dbReference type="CDD" id="cd00082">
    <property type="entry name" value="HisKA"/>
    <property type="match status" value="1"/>
</dbReference>
<keyword evidence="4" id="KW-0597">Phosphoprotein</keyword>
<proteinExistence type="predicted"/>
<reference evidence="15 16" key="1">
    <citation type="submission" date="2021-11" db="EMBL/GenBank/DDBJ databases">
        <title>Draft genome sequence of Actinomycetospora sp. SF1 isolated from the rhizosphere soil.</title>
        <authorList>
            <person name="Duangmal K."/>
            <person name="Chantavorakit T."/>
        </authorList>
    </citation>
    <scope>NUCLEOTIDE SEQUENCE [LARGE SCALE GENOMIC DNA]</scope>
    <source>
        <strain evidence="15 16">TBRC 5722</strain>
    </source>
</reference>
<dbReference type="CDD" id="cd06225">
    <property type="entry name" value="HAMP"/>
    <property type="match status" value="1"/>
</dbReference>
<dbReference type="InterPro" id="IPR004358">
    <property type="entry name" value="Sig_transdc_His_kin-like_C"/>
</dbReference>
<dbReference type="Pfam" id="PF00672">
    <property type="entry name" value="HAMP"/>
    <property type="match status" value="1"/>
</dbReference>
<feature type="region of interest" description="Disordered" evidence="11">
    <location>
        <begin position="1"/>
        <end position="30"/>
    </location>
</feature>
<dbReference type="SMART" id="SM00304">
    <property type="entry name" value="HAMP"/>
    <property type="match status" value="1"/>
</dbReference>
<dbReference type="InterPro" id="IPR036890">
    <property type="entry name" value="HATPase_C_sf"/>
</dbReference>
<dbReference type="Gene3D" id="3.30.565.10">
    <property type="entry name" value="Histidine kinase-like ATPase, C-terminal domain"/>
    <property type="match status" value="1"/>
</dbReference>
<evidence type="ECO:0000256" key="1">
    <source>
        <dbReference type="ARBA" id="ARBA00000085"/>
    </source>
</evidence>
<dbReference type="InterPro" id="IPR003661">
    <property type="entry name" value="HisK_dim/P_dom"/>
</dbReference>
<dbReference type="EC" id="2.7.13.3" evidence="3"/>
<dbReference type="Gene3D" id="6.10.340.10">
    <property type="match status" value="1"/>
</dbReference>
<dbReference type="InterPro" id="IPR003660">
    <property type="entry name" value="HAMP_dom"/>
</dbReference>
<evidence type="ECO:0000256" key="4">
    <source>
        <dbReference type="ARBA" id="ARBA00022553"/>
    </source>
</evidence>
<evidence type="ECO:0000256" key="2">
    <source>
        <dbReference type="ARBA" id="ARBA00004236"/>
    </source>
</evidence>
<keyword evidence="6 12" id="KW-0812">Transmembrane</keyword>
<evidence type="ECO:0000256" key="3">
    <source>
        <dbReference type="ARBA" id="ARBA00012438"/>
    </source>
</evidence>
<evidence type="ECO:0000256" key="6">
    <source>
        <dbReference type="ARBA" id="ARBA00022692"/>
    </source>
</evidence>
<organism evidence="15 16">
    <name type="scientific">Actinomycetospora endophytica</name>
    <dbReference type="NCBI Taxonomy" id="2291215"/>
    <lineage>
        <taxon>Bacteria</taxon>
        <taxon>Bacillati</taxon>
        <taxon>Actinomycetota</taxon>
        <taxon>Actinomycetes</taxon>
        <taxon>Pseudonocardiales</taxon>
        <taxon>Pseudonocardiaceae</taxon>
        <taxon>Actinomycetospora</taxon>
    </lineage>
</organism>
<comment type="catalytic activity">
    <reaction evidence="1">
        <text>ATP + protein L-histidine = ADP + protein N-phospho-L-histidine.</text>
        <dbReference type="EC" id="2.7.13.3"/>
    </reaction>
</comment>
<dbReference type="Gene3D" id="1.10.287.130">
    <property type="match status" value="1"/>
</dbReference>
<evidence type="ECO:0000259" key="13">
    <source>
        <dbReference type="PROSITE" id="PS50109"/>
    </source>
</evidence>
<dbReference type="SUPFAM" id="SSF158472">
    <property type="entry name" value="HAMP domain-like"/>
    <property type="match status" value="1"/>
</dbReference>
<feature type="compositionally biased region" description="Basic and acidic residues" evidence="11">
    <location>
        <begin position="1"/>
        <end position="10"/>
    </location>
</feature>
<keyword evidence="7 15" id="KW-0418">Kinase</keyword>
<dbReference type="Proteomes" id="UP001199469">
    <property type="component" value="Unassembled WGS sequence"/>
</dbReference>
<feature type="compositionally biased region" description="Low complexity" evidence="11">
    <location>
        <begin position="11"/>
        <end position="26"/>
    </location>
</feature>
<comment type="caution">
    <text evidence="15">The sequence shown here is derived from an EMBL/GenBank/DDBJ whole genome shotgun (WGS) entry which is preliminary data.</text>
</comment>
<dbReference type="EMBL" id="JAJNDB010000006">
    <property type="protein sequence ID" value="MCD2196812.1"/>
    <property type="molecule type" value="Genomic_DNA"/>
</dbReference>
<dbReference type="SMART" id="SM00388">
    <property type="entry name" value="HisKA"/>
    <property type="match status" value="1"/>
</dbReference>
<keyword evidence="10 12" id="KW-0472">Membrane</keyword>
<dbReference type="SMART" id="SM00387">
    <property type="entry name" value="HATPase_c"/>
    <property type="match status" value="1"/>
</dbReference>